<evidence type="ECO:0000256" key="1">
    <source>
        <dbReference type="SAM" id="Phobius"/>
    </source>
</evidence>
<feature type="transmembrane region" description="Helical" evidence="1">
    <location>
        <begin position="188"/>
        <end position="208"/>
    </location>
</feature>
<organism evidence="2">
    <name type="scientific">mine drainage metagenome</name>
    <dbReference type="NCBI Taxonomy" id="410659"/>
    <lineage>
        <taxon>unclassified sequences</taxon>
        <taxon>metagenomes</taxon>
        <taxon>ecological metagenomes</taxon>
    </lineage>
</organism>
<keyword evidence="1" id="KW-0472">Membrane</keyword>
<name>A0A1J5P7A8_9ZZZZ</name>
<feature type="transmembrane region" description="Helical" evidence="1">
    <location>
        <begin position="35"/>
        <end position="56"/>
    </location>
</feature>
<reference evidence="2" key="1">
    <citation type="submission" date="2016-10" db="EMBL/GenBank/DDBJ databases">
        <title>Sequence of Gallionella enrichment culture.</title>
        <authorList>
            <person name="Poehlein A."/>
            <person name="Muehling M."/>
            <person name="Daniel R."/>
        </authorList>
    </citation>
    <scope>NUCLEOTIDE SEQUENCE</scope>
</reference>
<feature type="transmembrane region" description="Helical" evidence="1">
    <location>
        <begin position="270"/>
        <end position="286"/>
    </location>
</feature>
<accession>A0A1J5P7A8</accession>
<comment type="caution">
    <text evidence="2">The sequence shown here is derived from an EMBL/GenBank/DDBJ whole genome shotgun (WGS) entry which is preliminary data.</text>
</comment>
<feature type="transmembrane region" description="Helical" evidence="1">
    <location>
        <begin position="214"/>
        <end position="233"/>
    </location>
</feature>
<evidence type="ECO:0000313" key="2">
    <source>
        <dbReference type="EMBL" id="OIQ67102.1"/>
    </source>
</evidence>
<sequence>MGASVLGAARLAAFDPALPGRAPDKVYSNLLGPAFLAYPATAGWSLLGLTMALLGLTVGRARRARTFLWIDLAQGLGAAIYLLASAVVFLRLARRATGAGQGFLEQRVLLAQADRWEFALLILSLGALTYAAASLGRGRGRFATAALSILAGLTCSAFGGWDPIGLGVGILGAVVALLSFARPAGIPGAWSGHLILALIAATVLQALAPTVAFLIAWPLALAVVLAASSGLGASRAPWVTPLLALGAALGVGWVLTYAHVVYLGLDQPEILALFVWLAALTLWPLAQAEGGEARPRTIALALLAMGRTPDPARAMEDAASIWAQRR</sequence>
<dbReference type="EMBL" id="MLJW01006151">
    <property type="protein sequence ID" value="OIQ67102.1"/>
    <property type="molecule type" value="Genomic_DNA"/>
</dbReference>
<feature type="transmembrane region" description="Helical" evidence="1">
    <location>
        <begin position="242"/>
        <end position="264"/>
    </location>
</feature>
<keyword evidence="1" id="KW-0812">Transmembrane</keyword>
<keyword evidence="1" id="KW-1133">Transmembrane helix</keyword>
<protein>
    <submittedName>
        <fullName evidence="2">Uncharacterized protein</fullName>
    </submittedName>
</protein>
<dbReference type="AlphaFoldDB" id="A0A1J5P7A8"/>
<feature type="transmembrane region" description="Helical" evidence="1">
    <location>
        <begin position="118"/>
        <end position="135"/>
    </location>
</feature>
<feature type="transmembrane region" description="Helical" evidence="1">
    <location>
        <begin position="165"/>
        <end position="181"/>
    </location>
</feature>
<feature type="transmembrane region" description="Helical" evidence="1">
    <location>
        <begin position="68"/>
        <end position="90"/>
    </location>
</feature>
<proteinExistence type="predicted"/>
<gene>
    <name evidence="2" type="ORF">GALL_513220</name>
</gene>
<feature type="transmembrane region" description="Helical" evidence="1">
    <location>
        <begin position="142"/>
        <end position="159"/>
    </location>
</feature>